<sequence length="147" mass="14579">MNGVTLSQADAIVDATLEAGRAKGAQPLTVAVLDAGGHVVVLKREDGSGILRCEIATGKAWGALGMGLPTRTLFERSKTAPAFFNAIAAASDGRLIPVPGGVLLRDGEGRIIGAVGVSGDTSDMDEVCACAGIAATGLTADTTTGAA</sequence>
<evidence type="ECO:0000313" key="2">
    <source>
        <dbReference type="Proteomes" id="UP001163223"/>
    </source>
</evidence>
<proteinExistence type="predicted"/>
<accession>A0ACD4NHY7</accession>
<organism evidence="1 2">
    <name type="scientific">Antarcticirhabdus aurantiaca</name>
    <dbReference type="NCBI Taxonomy" id="2606717"/>
    <lineage>
        <taxon>Bacteria</taxon>
        <taxon>Pseudomonadati</taxon>
        <taxon>Pseudomonadota</taxon>
        <taxon>Alphaproteobacteria</taxon>
        <taxon>Hyphomicrobiales</taxon>
        <taxon>Aurantimonadaceae</taxon>
        <taxon>Antarcticirhabdus</taxon>
    </lineage>
</organism>
<reference evidence="1" key="1">
    <citation type="submission" date="2022-11" db="EMBL/GenBank/DDBJ databases">
        <title>beta-Carotene-producing bacterium, Jeongeuplla avenae sp. nov., alleviates the salt stress of Arabidopsis seedlings.</title>
        <authorList>
            <person name="Jiang L."/>
            <person name="Lee J."/>
        </authorList>
    </citation>
    <scope>NUCLEOTIDE SEQUENCE</scope>
    <source>
        <strain evidence="1">DY_R2A_6</strain>
    </source>
</reference>
<dbReference type="Proteomes" id="UP001163223">
    <property type="component" value="Chromosome"/>
</dbReference>
<evidence type="ECO:0000313" key="1">
    <source>
        <dbReference type="EMBL" id="WAJ26389.1"/>
    </source>
</evidence>
<gene>
    <name evidence="1" type="ORF">OXU80_15970</name>
</gene>
<dbReference type="EMBL" id="CP113520">
    <property type="protein sequence ID" value="WAJ26389.1"/>
    <property type="molecule type" value="Genomic_DNA"/>
</dbReference>
<keyword evidence="2" id="KW-1185">Reference proteome</keyword>
<protein>
    <submittedName>
        <fullName evidence="1">Heme-binding protein</fullName>
    </submittedName>
</protein>
<name>A0ACD4NHY7_9HYPH</name>